<sequence length="346" mass="39399">MTMKTYKNCLKKQHETAIKALENKKATKSTAHLGIQRSPTKHITITVDINYVVGMLQAMNKLVTSFKLVKDVPQQSKEDQNETLKAKSVDTIGEESCRSDDSNRSGDNVLISNKYVNIENNKQEAIANEQPELTTKNSDTQAKNTTNEASSTENEKDMQGTVKNYDTKQDETTNVTKQEKILSETQKQDTVKNTPLQKKDNKMQSNKGSNDLNDENEWVPIGSGKTFIHKEKFRKVKWTSYTIATRSLLLALFPRRTLATHSLTGKKSPAFQNKPAKMCLDPKKISDIIIEVMDRFDVKENLVRSIITTKCADESKMFRTRMEKMKKAVPKQQNIKKQNECDKENN</sequence>
<keyword evidence="3" id="KW-0805">Transcription regulation</keyword>
<feature type="region of interest" description="Disordered" evidence="6">
    <location>
        <begin position="72"/>
        <end position="108"/>
    </location>
</feature>
<dbReference type="PANTHER" id="PTHR35346:SF1">
    <property type="entry name" value="BEN DOMAIN-CONTAINING PROTEIN 6"/>
    <property type="match status" value="1"/>
</dbReference>
<dbReference type="GO" id="GO:0005634">
    <property type="term" value="C:nucleus"/>
    <property type="evidence" value="ECO:0007669"/>
    <property type="project" value="UniProtKB-SubCell"/>
</dbReference>
<evidence type="ECO:0000259" key="7">
    <source>
        <dbReference type="PROSITE" id="PS51457"/>
    </source>
</evidence>
<dbReference type="PROSITE" id="PS51457">
    <property type="entry name" value="BEN"/>
    <property type="match status" value="1"/>
</dbReference>
<proteinExistence type="predicted"/>
<dbReference type="AlphaFoldDB" id="A0A9N9WC99"/>
<dbReference type="Gene3D" id="1.10.10.2590">
    <property type="entry name" value="BEN domain"/>
    <property type="match status" value="1"/>
</dbReference>
<accession>A0A9N9WC99</accession>
<dbReference type="GO" id="GO:0003677">
    <property type="term" value="F:DNA binding"/>
    <property type="evidence" value="ECO:0007669"/>
    <property type="project" value="InterPro"/>
</dbReference>
<reference evidence="8" key="1">
    <citation type="submission" date="2021-12" db="EMBL/GenBank/DDBJ databases">
        <authorList>
            <person name="King R."/>
        </authorList>
    </citation>
    <scope>NUCLEOTIDE SEQUENCE</scope>
</reference>
<evidence type="ECO:0000256" key="6">
    <source>
        <dbReference type="SAM" id="MobiDB-lite"/>
    </source>
</evidence>
<feature type="compositionally biased region" description="Basic and acidic residues" evidence="6">
    <location>
        <begin position="165"/>
        <end position="190"/>
    </location>
</feature>
<dbReference type="GO" id="GO:0045666">
    <property type="term" value="P:positive regulation of neuron differentiation"/>
    <property type="evidence" value="ECO:0007669"/>
    <property type="project" value="InterPro"/>
</dbReference>
<evidence type="ECO:0000256" key="1">
    <source>
        <dbReference type="ARBA" id="ARBA00004123"/>
    </source>
</evidence>
<evidence type="ECO:0000313" key="8">
    <source>
        <dbReference type="EMBL" id="CAG9788804.1"/>
    </source>
</evidence>
<dbReference type="GO" id="GO:0003714">
    <property type="term" value="F:transcription corepressor activity"/>
    <property type="evidence" value="ECO:0007669"/>
    <property type="project" value="InterPro"/>
</dbReference>
<reference evidence="8" key="2">
    <citation type="submission" date="2022-10" db="EMBL/GenBank/DDBJ databases">
        <authorList>
            <consortium name="ENA_rothamsted_submissions"/>
            <consortium name="culmorum"/>
            <person name="King R."/>
        </authorList>
    </citation>
    <scope>NUCLEOTIDE SEQUENCE</scope>
</reference>
<evidence type="ECO:0000256" key="4">
    <source>
        <dbReference type="ARBA" id="ARBA00023163"/>
    </source>
</evidence>
<gene>
    <name evidence="8" type="ORF">DIATSA_LOCUS6590</name>
</gene>
<feature type="compositionally biased region" description="Basic and acidic residues" evidence="6">
    <location>
        <begin position="95"/>
        <end position="104"/>
    </location>
</feature>
<comment type="subcellular location">
    <subcellularLocation>
        <location evidence="1">Nucleus</location>
    </subcellularLocation>
</comment>
<dbReference type="Proteomes" id="UP001153714">
    <property type="component" value="Chromosome 2"/>
</dbReference>
<dbReference type="SMART" id="SM01025">
    <property type="entry name" value="BEN"/>
    <property type="match status" value="1"/>
</dbReference>
<feature type="compositionally biased region" description="Basic and acidic residues" evidence="6">
    <location>
        <begin position="76"/>
        <end position="88"/>
    </location>
</feature>
<protein>
    <recommendedName>
        <fullName evidence="7">BEN domain-containing protein</fullName>
    </recommendedName>
</protein>
<keyword evidence="4" id="KW-0804">Transcription</keyword>
<keyword evidence="5" id="KW-0539">Nucleus</keyword>
<evidence type="ECO:0000256" key="5">
    <source>
        <dbReference type="ARBA" id="ARBA00023242"/>
    </source>
</evidence>
<evidence type="ECO:0000256" key="2">
    <source>
        <dbReference type="ARBA" id="ARBA00022491"/>
    </source>
</evidence>
<feature type="region of interest" description="Disordered" evidence="6">
    <location>
        <begin position="326"/>
        <end position="346"/>
    </location>
</feature>
<dbReference type="EMBL" id="OU893333">
    <property type="protein sequence ID" value="CAG9788804.1"/>
    <property type="molecule type" value="Genomic_DNA"/>
</dbReference>
<feature type="region of interest" description="Disordered" evidence="6">
    <location>
        <begin position="126"/>
        <end position="217"/>
    </location>
</feature>
<name>A0A9N9WC99_9NEOP</name>
<organism evidence="8 9">
    <name type="scientific">Diatraea saccharalis</name>
    <name type="common">sugarcane borer</name>
    <dbReference type="NCBI Taxonomy" id="40085"/>
    <lineage>
        <taxon>Eukaryota</taxon>
        <taxon>Metazoa</taxon>
        <taxon>Ecdysozoa</taxon>
        <taxon>Arthropoda</taxon>
        <taxon>Hexapoda</taxon>
        <taxon>Insecta</taxon>
        <taxon>Pterygota</taxon>
        <taxon>Neoptera</taxon>
        <taxon>Endopterygota</taxon>
        <taxon>Lepidoptera</taxon>
        <taxon>Glossata</taxon>
        <taxon>Ditrysia</taxon>
        <taxon>Pyraloidea</taxon>
        <taxon>Crambidae</taxon>
        <taxon>Crambinae</taxon>
        <taxon>Diatraea</taxon>
    </lineage>
</organism>
<keyword evidence="2" id="KW-0678">Repressor</keyword>
<feature type="domain" description="BEN" evidence="7">
    <location>
        <begin position="222"/>
        <end position="318"/>
    </location>
</feature>
<dbReference type="GO" id="GO:0045746">
    <property type="term" value="P:negative regulation of Notch signaling pathway"/>
    <property type="evidence" value="ECO:0007669"/>
    <property type="project" value="InterPro"/>
</dbReference>
<dbReference type="InterPro" id="IPR037496">
    <property type="entry name" value="BEND6-like"/>
</dbReference>
<dbReference type="PANTHER" id="PTHR35346">
    <property type="entry name" value="BEN DOMAIN-CONTAINING PROTEIN 6"/>
    <property type="match status" value="1"/>
</dbReference>
<keyword evidence="9" id="KW-1185">Reference proteome</keyword>
<feature type="compositionally biased region" description="Basic and acidic residues" evidence="6">
    <location>
        <begin position="337"/>
        <end position="346"/>
    </location>
</feature>
<evidence type="ECO:0000313" key="9">
    <source>
        <dbReference type="Proteomes" id="UP001153714"/>
    </source>
</evidence>
<dbReference type="Pfam" id="PF10523">
    <property type="entry name" value="BEN"/>
    <property type="match status" value="1"/>
</dbReference>
<feature type="compositionally biased region" description="Polar residues" evidence="6">
    <location>
        <begin position="131"/>
        <end position="152"/>
    </location>
</feature>
<dbReference type="InterPro" id="IPR018379">
    <property type="entry name" value="BEN_domain"/>
</dbReference>
<evidence type="ECO:0000256" key="3">
    <source>
        <dbReference type="ARBA" id="ARBA00023015"/>
    </source>
</evidence>
<dbReference type="OrthoDB" id="8186171at2759"/>